<name>A0A073IWG8_9RHOB</name>
<gene>
    <name evidence="2" type="ORF">SUH3_05620</name>
</gene>
<feature type="domain" description="Amidase" evidence="1">
    <location>
        <begin position="25"/>
        <end position="454"/>
    </location>
</feature>
<keyword evidence="3" id="KW-1185">Reference proteome</keyword>
<dbReference type="InterPro" id="IPR036928">
    <property type="entry name" value="AS_sf"/>
</dbReference>
<dbReference type="InterPro" id="IPR023631">
    <property type="entry name" value="Amidase_dom"/>
</dbReference>
<evidence type="ECO:0000313" key="2">
    <source>
        <dbReference type="EMBL" id="KEJ94688.1"/>
    </source>
</evidence>
<accession>A0A073IWG8</accession>
<dbReference type="EMBL" id="JAMD01000011">
    <property type="protein sequence ID" value="KEJ94688.1"/>
    <property type="molecule type" value="Genomic_DNA"/>
</dbReference>
<reference evidence="2 3" key="1">
    <citation type="submission" date="2014-01" db="EMBL/GenBank/DDBJ databases">
        <title>Sulfitobacter sp. H3 (MCCC 1A00686) Genome Sequencing.</title>
        <authorList>
            <person name="Lai Q."/>
            <person name="Hong Z."/>
        </authorList>
    </citation>
    <scope>NUCLEOTIDE SEQUENCE [LARGE SCALE GENOMIC DNA]</scope>
    <source>
        <strain evidence="2 3">H3</strain>
    </source>
</reference>
<proteinExistence type="predicted"/>
<dbReference type="GO" id="GO:0003824">
    <property type="term" value="F:catalytic activity"/>
    <property type="evidence" value="ECO:0007669"/>
    <property type="project" value="InterPro"/>
</dbReference>
<dbReference type="PANTHER" id="PTHR11895:SF76">
    <property type="entry name" value="INDOLEACETAMIDE HYDROLASE"/>
    <property type="match status" value="1"/>
</dbReference>
<evidence type="ECO:0000313" key="3">
    <source>
        <dbReference type="Proteomes" id="UP000027746"/>
    </source>
</evidence>
<dbReference type="InterPro" id="IPR000120">
    <property type="entry name" value="Amidase"/>
</dbReference>
<dbReference type="PANTHER" id="PTHR11895">
    <property type="entry name" value="TRANSAMIDASE"/>
    <property type="match status" value="1"/>
</dbReference>
<dbReference type="RefSeq" id="WP_037929113.1">
    <property type="nucleotide sequence ID" value="NZ_CP054600.1"/>
</dbReference>
<dbReference type="AlphaFoldDB" id="A0A073IWG8"/>
<dbReference type="OrthoDB" id="9777859at2"/>
<protein>
    <submittedName>
        <fullName evidence="2">Amidase</fullName>
    </submittedName>
</protein>
<organism evidence="2 3">
    <name type="scientific">Pseudosulfitobacter pseudonitzschiae</name>
    <dbReference type="NCBI Taxonomy" id="1402135"/>
    <lineage>
        <taxon>Bacteria</taxon>
        <taxon>Pseudomonadati</taxon>
        <taxon>Pseudomonadota</taxon>
        <taxon>Alphaproteobacteria</taxon>
        <taxon>Rhodobacterales</taxon>
        <taxon>Roseobacteraceae</taxon>
        <taxon>Pseudosulfitobacter</taxon>
    </lineage>
</organism>
<dbReference type="Proteomes" id="UP000027746">
    <property type="component" value="Unassembled WGS sequence"/>
</dbReference>
<dbReference type="SUPFAM" id="SSF75304">
    <property type="entry name" value="Amidase signature (AS) enzymes"/>
    <property type="match status" value="1"/>
</dbReference>
<dbReference type="Pfam" id="PF01425">
    <property type="entry name" value="Amidase"/>
    <property type="match status" value="1"/>
</dbReference>
<dbReference type="GeneID" id="68871873"/>
<comment type="caution">
    <text evidence="2">The sequence shown here is derived from an EMBL/GenBank/DDBJ whole genome shotgun (WGS) entry which is preliminary data.</text>
</comment>
<sequence>MTNPASLGAIDARRLIARKKLSPVELAQACIAQVETLDHAVNALIARDFDGMLEGAKKAETAVMSGAPLGALHGLPFAVKDMIDVTGLPTTFGSEAFANNIATGDDAIVAAMRAAGGLPMGKTNTPEWSAGGNTRNRVNGVTANPYDLTRTCAGSSGGSAVALACDYAPLATGSDTGGSLRNPAAYCGIVGYRPSPGVVPGNTRAAGLIPMPTSGPMARSVADAGLMLSVLARPDRNDPFTTVIDGQTPWDAASFANLPRRDLSSLRIAVTEDYGFAPTETLIRDHFRAILPKLAPFLGEVTEAIPDCTDADRIFSVLRGVQFLGVHAKLYDETPDQVGPNVADNVREGRSYSAEDVAQAIFAQGRYHRDWQAFFELHDFIISPAVTISPRPWRELYPTEIDGTPTKSYYHWLAMAYASTIPGHPSITIPCGMDANGMPFGLQIVGRRHDDLGVLAVAAELEAIIAGTDLAVPAPDFAALRTAPPLSQADEFLTFN</sequence>
<evidence type="ECO:0000259" key="1">
    <source>
        <dbReference type="Pfam" id="PF01425"/>
    </source>
</evidence>
<dbReference type="Gene3D" id="3.90.1300.10">
    <property type="entry name" value="Amidase signature (AS) domain"/>
    <property type="match status" value="1"/>
</dbReference>